<protein>
    <submittedName>
        <fullName evidence="1">Uncharacterized protein</fullName>
    </submittedName>
</protein>
<keyword evidence="2" id="KW-1185">Reference proteome</keyword>
<evidence type="ECO:0000313" key="2">
    <source>
        <dbReference type="Proteomes" id="UP000887159"/>
    </source>
</evidence>
<reference evidence="1" key="1">
    <citation type="submission" date="2020-08" db="EMBL/GenBank/DDBJ databases">
        <title>Multicomponent nature underlies the extraordinary mechanical properties of spider dragline silk.</title>
        <authorList>
            <person name="Kono N."/>
            <person name="Nakamura H."/>
            <person name="Mori M."/>
            <person name="Yoshida Y."/>
            <person name="Ohtoshi R."/>
            <person name="Malay A.D."/>
            <person name="Moran D.A.P."/>
            <person name="Tomita M."/>
            <person name="Numata K."/>
            <person name="Arakawa K."/>
        </authorList>
    </citation>
    <scope>NUCLEOTIDE SEQUENCE</scope>
</reference>
<name>A0A8X6W9Q5_TRICX</name>
<accession>A0A8X6W9Q5</accession>
<dbReference type="Proteomes" id="UP000887159">
    <property type="component" value="Unassembled WGS sequence"/>
</dbReference>
<comment type="caution">
    <text evidence="1">The sequence shown here is derived from an EMBL/GenBank/DDBJ whole genome shotgun (WGS) entry which is preliminary data.</text>
</comment>
<sequence>MYRGHIEVNHYDYRKSFCPLEVLLLEAAWNSVQQHAFLYLGYFTTVMKITVNCWKSLNLNANVLAQSINSEAQNHEKWIFIGNGCEWIYTKNAEYEPKAENIETEALKSGFHLSPITRNAVYFFILTTSGSQNPQVEAIRNEALAQVPSLSLNHDSQLYKNHHQ</sequence>
<dbReference type="AlphaFoldDB" id="A0A8X6W9Q5"/>
<organism evidence="1 2">
    <name type="scientific">Trichonephila clavipes</name>
    <name type="common">Golden silk orbweaver</name>
    <name type="synonym">Nephila clavipes</name>
    <dbReference type="NCBI Taxonomy" id="2585209"/>
    <lineage>
        <taxon>Eukaryota</taxon>
        <taxon>Metazoa</taxon>
        <taxon>Ecdysozoa</taxon>
        <taxon>Arthropoda</taxon>
        <taxon>Chelicerata</taxon>
        <taxon>Arachnida</taxon>
        <taxon>Araneae</taxon>
        <taxon>Araneomorphae</taxon>
        <taxon>Entelegynae</taxon>
        <taxon>Araneoidea</taxon>
        <taxon>Nephilidae</taxon>
        <taxon>Trichonephila</taxon>
    </lineage>
</organism>
<dbReference type="EMBL" id="BMAU01021394">
    <property type="protein sequence ID" value="GFY30715.1"/>
    <property type="molecule type" value="Genomic_DNA"/>
</dbReference>
<gene>
    <name evidence="1" type="ORF">TNCV_3118751</name>
</gene>
<evidence type="ECO:0000313" key="1">
    <source>
        <dbReference type="EMBL" id="GFY30715.1"/>
    </source>
</evidence>
<proteinExistence type="predicted"/>